<dbReference type="RefSeq" id="WP_069718842.1">
    <property type="nucleotide sequence ID" value="NZ_MJEH01000064.1"/>
</dbReference>
<dbReference type="NCBIfam" id="TIGR00341">
    <property type="entry name" value="TIGR00341 family protein"/>
    <property type="match status" value="1"/>
</dbReference>
<keyword evidence="4" id="KW-1185">Reference proteome</keyword>
<dbReference type="STRING" id="1305675.BFG57_06795"/>
<dbReference type="PANTHER" id="PTHR20992">
    <property type="entry name" value="AT15442P-RELATED"/>
    <property type="match status" value="1"/>
</dbReference>
<keyword evidence="2" id="KW-1133">Transmembrane helix</keyword>
<feature type="region of interest" description="Disordered" evidence="1">
    <location>
        <begin position="457"/>
        <end position="498"/>
    </location>
</feature>
<evidence type="ECO:0000256" key="1">
    <source>
        <dbReference type="SAM" id="MobiDB-lite"/>
    </source>
</evidence>
<dbReference type="Pfam" id="PF04087">
    <property type="entry name" value="DUF389"/>
    <property type="match status" value="1"/>
</dbReference>
<name>A0A1E5LAI5_9BACI</name>
<dbReference type="PANTHER" id="PTHR20992:SF9">
    <property type="entry name" value="AT15442P-RELATED"/>
    <property type="match status" value="1"/>
</dbReference>
<feature type="transmembrane region" description="Helical" evidence="2">
    <location>
        <begin position="44"/>
        <end position="62"/>
    </location>
</feature>
<keyword evidence="2" id="KW-0472">Membrane</keyword>
<gene>
    <name evidence="3" type="ORF">BFG57_06795</name>
</gene>
<feature type="transmembrane region" description="Helical" evidence="2">
    <location>
        <begin position="248"/>
        <end position="267"/>
    </location>
</feature>
<dbReference type="AlphaFoldDB" id="A0A1E5LAI5"/>
<dbReference type="OrthoDB" id="9790659at2"/>
<evidence type="ECO:0000313" key="4">
    <source>
        <dbReference type="Proteomes" id="UP000095209"/>
    </source>
</evidence>
<accession>A0A1E5LAI5</accession>
<proteinExistence type="predicted"/>
<evidence type="ECO:0000256" key="2">
    <source>
        <dbReference type="SAM" id="Phobius"/>
    </source>
</evidence>
<dbReference type="Proteomes" id="UP000095209">
    <property type="component" value="Unassembled WGS sequence"/>
</dbReference>
<feature type="compositionally biased region" description="Acidic residues" evidence="1">
    <location>
        <begin position="484"/>
        <end position="498"/>
    </location>
</feature>
<keyword evidence="2" id="KW-0812">Transmembrane</keyword>
<organism evidence="3 4">
    <name type="scientific">Bacillus solimangrovi</name>
    <dbReference type="NCBI Taxonomy" id="1305675"/>
    <lineage>
        <taxon>Bacteria</taxon>
        <taxon>Bacillati</taxon>
        <taxon>Bacillota</taxon>
        <taxon>Bacilli</taxon>
        <taxon>Bacillales</taxon>
        <taxon>Bacillaceae</taxon>
        <taxon>Bacillus</taxon>
    </lineage>
</organism>
<dbReference type="EMBL" id="MJEH01000064">
    <property type="protein sequence ID" value="OEH91075.1"/>
    <property type="molecule type" value="Genomic_DNA"/>
</dbReference>
<feature type="transmembrane region" description="Helical" evidence="2">
    <location>
        <begin position="191"/>
        <end position="214"/>
    </location>
</feature>
<comment type="caution">
    <text evidence="3">The sequence shown here is derived from an EMBL/GenBank/DDBJ whole genome shotgun (WGS) entry which is preliminary data.</text>
</comment>
<reference evidence="3 4" key="1">
    <citation type="submission" date="2016-08" db="EMBL/GenBank/DDBJ databases">
        <title>Genome of Bacillus solimangrovi GH2-4.</title>
        <authorList>
            <person name="Lim S."/>
            <person name="Kim B.-C."/>
        </authorList>
    </citation>
    <scope>NUCLEOTIDE SEQUENCE [LARGE SCALE GENOMIC DNA]</scope>
    <source>
        <strain evidence="3 4">GH2-4</strain>
    </source>
</reference>
<feature type="transmembrane region" description="Helical" evidence="2">
    <location>
        <begin position="103"/>
        <end position="125"/>
    </location>
</feature>
<feature type="transmembrane region" description="Helical" evidence="2">
    <location>
        <begin position="164"/>
        <end position="185"/>
    </location>
</feature>
<protein>
    <submittedName>
        <fullName evidence="3">TIGR00341 family protein</fullName>
    </submittedName>
</protein>
<feature type="transmembrane region" description="Helical" evidence="2">
    <location>
        <begin position="68"/>
        <end position="91"/>
    </location>
</feature>
<sequence>MEQRVNESPDISHVNDVKTHKRTLSANDRNQIIKSIRKEAKPDTYYYVMVVLSCSVATYGLLSNSTAVIIGAMLIAPLMNPILGSALALINGNNKLLRVTIKAEFIGASIAVILSALLTLLLPVSDLTPEILARTEPTLIDLIIALASGAAGTYAICYRSGATLPGVAIATALMPPLCVVGISIAKQEFQYAAGALLLFLANMVAIIVIGIIIFKIAGFTNPTLSNYLNISVNEDRKTLFSRLATNNIIYPFTLLVLICIPLVIFMANSIEADRTEKTIRNALEEGLTVLSPESKIVSVEFSKDDKEYAINTELNTERVIYPEDIRKLENSLEYKLASPVKLQADVTLVQKVSNESSTNAFQSLLPKPEEKIVEVIQTGTPEEVIEQVVTEKLVLFEGTSLEDFMFQYQRGTGTYLVELNIDGGSILDDQFIKTIETVLENKLKRKVMVVLQYEEPEIEEAKNEELEEVESGAEKTEESVNETVGEEIVPEESADEAS</sequence>
<dbReference type="InterPro" id="IPR005240">
    <property type="entry name" value="DUF389"/>
</dbReference>
<evidence type="ECO:0000313" key="3">
    <source>
        <dbReference type="EMBL" id="OEH91075.1"/>
    </source>
</evidence>